<dbReference type="VEuPathDB" id="FungiDB:MAPG_10044"/>
<keyword evidence="2" id="KW-0472">Membrane</keyword>
<reference evidence="4" key="5">
    <citation type="submission" date="2015-06" db="UniProtKB">
        <authorList>
            <consortium name="EnsemblFungi"/>
        </authorList>
    </citation>
    <scope>IDENTIFICATION</scope>
    <source>
        <strain evidence="4">ATCC 64411</strain>
    </source>
</reference>
<evidence type="ECO:0000313" key="4">
    <source>
        <dbReference type="EnsemblFungi" id="MAPG_10044T0"/>
    </source>
</evidence>
<keyword evidence="2" id="KW-0812">Transmembrane</keyword>
<dbReference type="Proteomes" id="UP000011715">
    <property type="component" value="Unassembled WGS sequence"/>
</dbReference>
<keyword evidence="2" id="KW-1133">Transmembrane helix</keyword>
<evidence type="ECO:0000256" key="2">
    <source>
        <dbReference type="SAM" id="Phobius"/>
    </source>
</evidence>
<dbReference type="EMBL" id="GL876977">
    <property type="protein sequence ID" value="KLU91526.1"/>
    <property type="molecule type" value="Genomic_DNA"/>
</dbReference>
<dbReference type="AlphaFoldDB" id="A0A0C4EBJ4"/>
<sequence>MPKKPARRYEYSSLGEDEAGQVRQQDEFQDEGYASKRGSATSTLSNVIGRPPSRKVVPGDERRKDEADMKGPPDKNAVELLRLVEQNAELLKRLHVFEEVHADVIQELNAKHASEVSALKSQHEARVQQIIAREQDRYEKLQRSHAERIQRLFNRLLNDEGYESRASTTGRTDVRPPEAAAGRYLGSHSLLEKLHAVGRTVRWLRGDFKQPRTPMAEQTVVSVAAHAVREAERAARHGKEIALAIAALLLSVLAIIGGIMGYNAFDVSGVTKSCSIIYFDPDTASYGVSYLYLVFSAASLAIPLSLSMATVGQMISKYIPPRSSRHRRASILLSTQQVAQALETCLVTTILGFQHRFHTAGERPLEDLGWLSELPWLVKKP</sequence>
<dbReference type="EMBL" id="ADBL01002578">
    <property type="status" value="NOT_ANNOTATED_CDS"/>
    <property type="molecule type" value="Genomic_DNA"/>
</dbReference>
<accession>A0A0C4EBJ4</accession>
<reference evidence="3" key="1">
    <citation type="submission" date="2010-05" db="EMBL/GenBank/DDBJ databases">
        <title>The Genome Sequence of Magnaporthe poae strain ATCC 64411.</title>
        <authorList>
            <consortium name="The Broad Institute Genome Sequencing Platform"/>
            <consortium name="Broad Institute Genome Sequencing Center for Infectious Disease"/>
            <person name="Ma L.-J."/>
            <person name="Dead R."/>
            <person name="Young S."/>
            <person name="Zeng Q."/>
            <person name="Koehrsen M."/>
            <person name="Alvarado L."/>
            <person name="Berlin A."/>
            <person name="Chapman S.B."/>
            <person name="Chen Z."/>
            <person name="Freedman E."/>
            <person name="Gellesch M."/>
            <person name="Goldberg J."/>
            <person name="Griggs A."/>
            <person name="Gujja S."/>
            <person name="Heilman E.R."/>
            <person name="Heiman D."/>
            <person name="Hepburn T."/>
            <person name="Howarth C."/>
            <person name="Jen D."/>
            <person name="Larson L."/>
            <person name="Mehta T."/>
            <person name="Neiman D."/>
            <person name="Pearson M."/>
            <person name="Roberts A."/>
            <person name="Saif S."/>
            <person name="Shea T."/>
            <person name="Shenoy N."/>
            <person name="Sisk P."/>
            <person name="Stolte C."/>
            <person name="Sykes S."/>
            <person name="Walk T."/>
            <person name="White J."/>
            <person name="Yandava C."/>
            <person name="Haas B."/>
            <person name="Nusbaum C."/>
            <person name="Birren B."/>
        </authorList>
    </citation>
    <scope>NUCLEOTIDE SEQUENCE</scope>
    <source>
        <strain evidence="3">ATCC 64411</strain>
    </source>
</reference>
<feature type="transmembrane region" description="Helical" evidence="2">
    <location>
        <begin position="290"/>
        <end position="315"/>
    </location>
</feature>
<reference evidence="4" key="4">
    <citation type="journal article" date="2015" name="G3 (Bethesda)">
        <title>Genome sequences of three phytopathogenic species of the Magnaporthaceae family of fungi.</title>
        <authorList>
            <person name="Okagaki L.H."/>
            <person name="Nunes C.C."/>
            <person name="Sailsbery J."/>
            <person name="Clay B."/>
            <person name="Brown D."/>
            <person name="John T."/>
            <person name="Oh Y."/>
            <person name="Young N."/>
            <person name="Fitzgerald M."/>
            <person name="Haas B.J."/>
            <person name="Zeng Q."/>
            <person name="Young S."/>
            <person name="Adiconis X."/>
            <person name="Fan L."/>
            <person name="Levin J.Z."/>
            <person name="Mitchell T.K."/>
            <person name="Okubara P.A."/>
            <person name="Farman M.L."/>
            <person name="Kohn L.M."/>
            <person name="Birren B."/>
            <person name="Ma L.-J."/>
            <person name="Dean R.A."/>
        </authorList>
    </citation>
    <scope>NUCLEOTIDE SEQUENCE</scope>
    <source>
        <strain evidence="4">ATCC 64411 / 73-15</strain>
    </source>
</reference>
<name>A0A0C4EBJ4_MAGP6</name>
<reference evidence="3" key="3">
    <citation type="submission" date="2011-03" db="EMBL/GenBank/DDBJ databases">
        <title>Annotation of Magnaporthe poae ATCC 64411.</title>
        <authorList>
            <person name="Ma L.-J."/>
            <person name="Dead R."/>
            <person name="Young S.K."/>
            <person name="Zeng Q."/>
            <person name="Gargeya S."/>
            <person name="Fitzgerald M."/>
            <person name="Haas B."/>
            <person name="Abouelleil A."/>
            <person name="Alvarado L."/>
            <person name="Arachchi H.M."/>
            <person name="Berlin A."/>
            <person name="Brown A."/>
            <person name="Chapman S.B."/>
            <person name="Chen Z."/>
            <person name="Dunbar C."/>
            <person name="Freedman E."/>
            <person name="Gearin G."/>
            <person name="Gellesch M."/>
            <person name="Goldberg J."/>
            <person name="Griggs A."/>
            <person name="Gujja S."/>
            <person name="Heiman D."/>
            <person name="Howarth C."/>
            <person name="Larson L."/>
            <person name="Lui A."/>
            <person name="MacDonald P.J.P."/>
            <person name="Mehta T."/>
            <person name="Montmayeur A."/>
            <person name="Murphy C."/>
            <person name="Neiman D."/>
            <person name="Pearson M."/>
            <person name="Priest M."/>
            <person name="Roberts A."/>
            <person name="Saif S."/>
            <person name="Shea T."/>
            <person name="Shenoy N."/>
            <person name="Sisk P."/>
            <person name="Stolte C."/>
            <person name="Sykes S."/>
            <person name="Yandava C."/>
            <person name="Wortman J."/>
            <person name="Nusbaum C."/>
            <person name="Birren B."/>
        </authorList>
    </citation>
    <scope>NUCLEOTIDE SEQUENCE</scope>
    <source>
        <strain evidence="3">ATCC 64411</strain>
    </source>
</reference>
<proteinExistence type="predicted"/>
<gene>
    <name evidence="3" type="ORF">MAPG_10044</name>
</gene>
<reference evidence="5" key="2">
    <citation type="submission" date="2010-05" db="EMBL/GenBank/DDBJ databases">
        <title>The genome sequence of Magnaporthe poae strain ATCC 64411.</title>
        <authorList>
            <person name="Ma L.-J."/>
            <person name="Dead R."/>
            <person name="Young S."/>
            <person name="Zeng Q."/>
            <person name="Koehrsen M."/>
            <person name="Alvarado L."/>
            <person name="Berlin A."/>
            <person name="Chapman S.B."/>
            <person name="Chen Z."/>
            <person name="Freedman E."/>
            <person name="Gellesch M."/>
            <person name="Goldberg J."/>
            <person name="Griggs A."/>
            <person name="Gujja S."/>
            <person name="Heilman E.R."/>
            <person name="Heiman D."/>
            <person name="Hepburn T."/>
            <person name="Howarth C."/>
            <person name="Jen D."/>
            <person name="Larson L."/>
            <person name="Mehta T."/>
            <person name="Neiman D."/>
            <person name="Pearson M."/>
            <person name="Roberts A."/>
            <person name="Saif S."/>
            <person name="Shea T."/>
            <person name="Shenoy N."/>
            <person name="Sisk P."/>
            <person name="Stolte C."/>
            <person name="Sykes S."/>
            <person name="Walk T."/>
            <person name="White J."/>
            <person name="Yandava C."/>
            <person name="Haas B."/>
            <person name="Nusbaum C."/>
            <person name="Birren B."/>
        </authorList>
    </citation>
    <scope>NUCLEOTIDE SEQUENCE [LARGE SCALE GENOMIC DNA]</scope>
    <source>
        <strain evidence="5">ATCC 64411 / 73-15</strain>
    </source>
</reference>
<evidence type="ECO:0000313" key="3">
    <source>
        <dbReference type="EMBL" id="KLU91526.1"/>
    </source>
</evidence>
<dbReference type="EnsemblFungi" id="MAPG_10044T0">
    <property type="protein sequence ID" value="MAPG_10044T0"/>
    <property type="gene ID" value="MAPG_10044"/>
</dbReference>
<feature type="transmembrane region" description="Helical" evidence="2">
    <location>
        <begin position="241"/>
        <end position="262"/>
    </location>
</feature>
<protein>
    <submittedName>
        <fullName evidence="3 4">Uncharacterized protein</fullName>
    </submittedName>
</protein>
<keyword evidence="5" id="KW-1185">Reference proteome</keyword>
<evidence type="ECO:0000313" key="5">
    <source>
        <dbReference type="Proteomes" id="UP000011715"/>
    </source>
</evidence>
<organism evidence="4 5">
    <name type="scientific">Magnaporthiopsis poae (strain ATCC 64411 / 73-15)</name>
    <name type="common">Kentucky bluegrass fungus</name>
    <name type="synonym">Magnaporthe poae</name>
    <dbReference type="NCBI Taxonomy" id="644358"/>
    <lineage>
        <taxon>Eukaryota</taxon>
        <taxon>Fungi</taxon>
        <taxon>Dikarya</taxon>
        <taxon>Ascomycota</taxon>
        <taxon>Pezizomycotina</taxon>
        <taxon>Sordariomycetes</taxon>
        <taxon>Sordariomycetidae</taxon>
        <taxon>Magnaporthales</taxon>
        <taxon>Magnaporthaceae</taxon>
        <taxon>Magnaporthiopsis</taxon>
    </lineage>
</organism>
<feature type="compositionally biased region" description="Basic and acidic residues" evidence="1">
    <location>
        <begin position="57"/>
        <end position="74"/>
    </location>
</feature>
<feature type="region of interest" description="Disordered" evidence="1">
    <location>
        <begin position="1"/>
        <end position="74"/>
    </location>
</feature>
<evidence type="ECO:0000256" key="1">
    <source>
        <dbReference type="SAM" id="MobiDB-lite"/>
    </source>
</evidence>